<evidence type="ECO:0000313" key="1">
    <source>
        <dbReference type="EMBL" id="MBH9698196.1"/>
    </source>
</evidence>
<proteinExistence type="predicted"/>
<evidence type="ECO:0000313" key="2">
    <source>
        <dbReference type="Proteomes" id="UP000645612"/>
    </source>
</evidence>
<dbReference type="EMBL" id="JAEDXG010000015">
    <property type="protein sequence ID" value="MBH9698196.1"/>
    <property type="molecule type" value="Genomic_DNA"/>
</dbReference>
<gene>
    <name evidence="1" type="ORF">JAO13_17295</name>
</gene>
<dbReference type="RefSeq" id="WP_165580032.1">
    <property type="nucleotide sequence ID" value="NZ_CADDZZ010000018.1"/>
</dbReference>
<dbReference type="Proteomes" id="UP000645612">
    <property type="component" value="Unassembled WGS sequence"/>
</dbReference>
<accession>A0A8I1AWC7</accession>
<dbReference type="AlphaFoldDB" id="A0A8I1AWC7"/>
<protein>
    <submittedName>
        <fullName evidence="1">Uncharacterized protein</fullName>
    </submittedName>
</protein>
<reference evidence="1" key="1">
    <citation type="submission" date="2020-12" db="EMBL/GenBank/DDBJ databases">
        <title>Burkholderia cepacia complex in Mexico.</title>
        <authorList>
            <person name="Estrada P."/>
        </authorList>
    </citation>
    <scope>NUCLEOTIDE SEQUENCE</scope>
    <source>
        <strain evidence="1">871</strain>
    </source>
</reference>
<sequence length="67" mass="7532">MREAVWRAHAAGCAVPLKQMIRRKHVLARRLRGFYYELKGSAIKGENRQSIKKSGGVPGMAIIKINI</sequence>
<organism evidence="1 2">
    <name type="scientific">Burkholderia cepacia</name>
    <name type="common">Pseudomonas cepacia</name>
    <dbReference type="NCBI Taxonomy" id="292"/>
    <lineage>
        <taxon>Bacteria</taxon>
        <taxon>Pseudomonadati</taxon>
        <taxon>Pseudomonadota</taxon>
        <taxon>Betaproteobacteria</taxon>
        <taxon>Burkholderiales</taxon>
        <taxon>Burkholderiaceae</taxon>
        <taxon>Burkholderia</taxon>
        <taxon>Burkholderia cepacia complex</taxon>
    </lineage>
</organism>
<name>A0A8I1AWC7_BURCE</name>
<comment type="caution">
    <text evidence="1">The sequence shown here is derived from an EMBL/GenBank/DDBJ whole genome shotgun (WGS) entry which is preliminary data.</text>
</comment>